<dbReference type="EMBL" id="CAMGYJ010000007">
    <property type="protein sequence ID" value="CAI0448908.1"/>
    <property type="molecule type" value="Genomic_DNA"/>
</dbReference>
<evidence type="ECO:0000313" key="1">
    <source>
        <dbReference type="EMBL" id="CAI0448908.1"/>
    </source>
</evidence>
<organism evidence="1 2">
    <name type="scientific">Linum tenue</name>
    <dbReference type="NCBI Taxonomy" id="586396"/>
    <lineage>
        <taxon>Eukaryota</taxon>
        <taxon>Viridiplantae</taxon>
        <taxon>Streptophyta</taxon>
        <taxon>Embryophyta</taxon>
        <taxon>Tracheophyta</taxon>
        <taxon>Spermatophyta</taxon>
        <taxon>Magnoliopsida</taxon>
        <taxon>eudicotyledons</taxon>
        <taxon>Gunneridae</taxon>
        <taxon>Pentapetalae</taxon>
        <taxon>rosids</taxon>
        <taxon>fabids</taxon>
        <taxon>Malpighiales</taxon>
        <taxon>Linaceae</taxon>
        <taxon>Linum</taxon>
    </lineage>
</organism>
<reference evidence="1" key="1">
    <citation type="submission" date="2022-08" db="EMBL/GenBank/DDBJ databases">
        <authorList>
            <person name="Gutierrez-Valencia J."/>
        </authorList>
    </citation>
    <scope>NUCLEOTIDE SEQUENCE</scope>
</reference>
<accession>A0AAV0MS82</accession>
<protein>
    <submittedName>
        <fullName evidence="1">Uncharacterized protein</fullName>
    </submittedName>
</protein>
<keyword evidence="2" id="KW-1185">Reference proteome</keyword>
<proteinExistence type="predicted"/>
<gene>
    <name evidence="1" type="ORF">LITE_LOCUS29979</name>
</gene>
<evidence type="ECO:0000313" key="2">
    <source>
        <dbReference type="Proteomes" id="UP001154282"/>
    </source>
</evidence>
<name>A0AAV0MS82_9ROSI</name>
<dbReference type="Proteomes" id="UP001154282">
    <property type="component" value="Unassembled WGS sequence"/>
</dbReference>
<dbReference type="AlphaFoldDB" id="A0AAV0MS82"/>
<sequence>MHLELGKLIEVGQMPLVAIGGDKVLRDAIIHFPKGNCRQEWESIDENQGYFKVFSRIAGKLATTLKVRISVAEALFPSSTVATSINTGLVQIVGVTAEVVVGGGGTRGREGRDEILNRLRRLPWLPTQTWCRTAI</sequence>
<comment type="caution">
    <text evidence="1">The sequence shown here is derived from an EMBL/GenBank/DDBJ whole genome shotgun (WGS) entry which is preliminary data.</text>
</comment>